<dbReference type="Proteomes" id="UP000585638">
    <property type="component" value="Unassembled WGS sequence"/>
</dbReference>
<dbReference type="AlphaFoldDB" id="A0A7W9KRM5"/>
<keyword evidence="4 6" id="KW-1133">Transmembrane helix</keyword>
<feature type="transmembrane region" description="Helical" evidence="6">
    <location>
        <begin position="42"/>
        <end position="64"/>
    </location>
</feature>
<dbReference type="PANTHER" id="PTHR30213:SF0">
    <property type="entry name" value="UPF0761 MEMBRANE PROTEIN YIHY"/>
    <property type="match status" value="1"/>
</dbReference>
<keyword evidence="2" id="KW-1003">Cell membrane</keyword>
<dbReference type="InterPro" id="IPR017039">
    <property type="entry name" value="Virul_fac_BrkB"/>
</dbReference>
<evidence type="ECO:0000313" key="7">
    <source>
        <dbReference type="EMBL" id="MBB5897153.1"/>
    </source>
</evidence>
<dbReference type="PIRSF" id="PIRSF035875">
    <property type="entry name" value="RNase_BN"/>
    <property type="match status" value="1"/>
</dbReference>
<evidence type="ECO:0000256" key="4">
    <source>
        <dbReference type="ARBA" id="ARBA00022989"/>
    </source>
</evidence>
<dbReference type="Pfam" id="PF03631">
    <property type="entry name" value="Virul_fac_BrkB"/>
    <property type="match status" value="1"/>
</dbReference>
<keyword evidence="8" id="KW-1185">Reference proteome</keyword>
<sequence length="309" mass="32522">MATESDAPGTPIDLPADSWWAALKRTVKAIQDNHLMDWAASLTYYAVLSVFPGLIVVTAAVGLLGSDATKMLVDSINTVQIGQGRDLLVGAIQNAHTGAGPLAVIGVLGALWAASGYIGGFIRANNAVYGVAEGRPLWKTVPLQLGLTLAMMVMLAASAFGLAVSGPVADQVGQWIGIGSTGLLIWGIAKWPVIVILVSLAICLLYWAAPNVRQPKPRFLWLTAGSVLAVLLWLVASVGFAIYVANFASYNKTYGSLAGVIVFLVWLWISNLAVLLGAAFDAELARGRQLAAGEPADEEPFLAPREADE</sequence>
<feature type="transmembrane region" description="Helical" evidence="6">
    <location>
        <begin position="219"/>
        <end position="245"/>
    </location>
</feature>
<reference evidence="7 8" key="1">
    <citation type="submission" date="2020-08" db="EMBL/GenBank/DDBJ databases">
        <title>Sequencing the genomes of 1000 actinobacteria strains.</title>
        <authorList>
            <person name="Klenk H.-P."/>
        </authorList>
    </citation>
    <scope>NUCLEOTIDE SEQUENCE [LARGE SCALE GENOMIC DNA]</scope>
    <source>
        <strain evidence="7 8">DSM 43851</strain>
    </source>
</reference>
<proteinExistence type="predicted"/>
<dbReference type="EMBL" id="JACHIR010000002">
    <property type="protein sequence ID" value="MBB5897153.1"/>
    <property type="molecule type" value="Genomic_DNA"/>
</dbReference>
<accession>A0A7W9KRM5</accession>
<dbReference type="NCBIfam" id="TIGR00765">
    <property type="entry name" value="yihY_not_rbn"/>
    <property type="match status" value="1"/>
</dbReference>
<dbReference type="PANTHER" id="PTHR30213">
    <property type="entry name" value="INNER MEMBRANE PROTEIN YHJD"/>
    <property type="match status" value="1"/>
</dbReference>
<organism evidence="7 8">
    <name type="scientific">Kutzneria kofuensis</name>
    <dbReference type="NCBI Taxonomy" id="103725"/>
    <lineage>
        <taxon>Bacteria</taxon>
        <taxon>Bacillati</taxon>
        <taxon>Actinomycetota</taxon>
        <taxon>Actinomycetes</taxon>
        <taxon>Pseudonocardiales</taxon>
        <taxon>Pseudonocardiaceae</taxon>
        <taxon>Kutzneria</taxon>
    </lineage>
</organism>
<dbReference type="GO" id="GO:0005886">
    <property type="term" value="C:plasma membrane"/>
    <property type="evidence" value="ECO:0007669"/>
    <property type="project" value="UniProtKB-SubCell"/>
</dbReference>
<dbReference type="RefSeq" id="WP_184869611.1">
    <property type="nucleotide sequence ID" value="NZ_BAAAWY010000106.1"/>
</dbReference>
<feature type="transmembrane region" description="Helical" evidence="6">
    <location>
        <begin position="257"/>
        <end position="280"/>
    </location>
</feature>
<feature type="transmembrane region" description="Helical" evidence="6">
    <location>
        <begin position="145"/>
        <end position="164"/>
    </location>
</feature>
<keyword evidence="5 6" id="KW-0472">Membrane</keyword>
<comment type="caution">
    <text evidence="7">The sequence shown here is derived from an EMBL/GenBank/DDBJ whole genome shotgun (WGS) entry which is preliminary data.</text>
</comment>
<evidence type="ECO:0000256" key="3">
    <source>
        <dbReference type="ARBA" id="ARBA00022692"/>
    </source>
</evidence>
<evidence type="ECO:0000256" key="6">
    <source>
        <dbReference type="SAM" id="Phobius"/>
    </source>
</evidence>
<comment type="subcellular location">
    <subcellularLocation>
        <location evidence="1">Cell membrane</location>
        <topology evidence="1">Multi-pass membrane protein</topology>
    </subcellularLocation>
</comment>
<evidence type="ECO:0000256" key="1">
    <source>
        <dbReference type="ARBA" id="ARBA00004651"/>
    </source>
</evidence>
<evidence type="ECO:0000256" key="5">
    <source>
        <dbReference type="ARBA" id="ARBA00023136"/>
    </source>
</evidence>
<evidence type="ECO:0000256" key="2">
    <source>
        <dbReference type="ARBA" id="ARBA00022475"/>
    </source>
</evidence>
<evidence type="ECO:0000313" key="8">
    <source>
        <dbReference type="Proteomes" id="UP000585638"/>
    </source>
</evidence>
<keyword evidence="3 6" id="KW-0812">Transmembrane</keyword>
<name>A0A7W9KRM5_9PSEU</name>
<protein>
    <submittedName>
        <fullName evidence="7">Membrane protein</fullName>
    </submittedName>
</protein>
<gene>
    <name evidence="7" type="ORF">BJ998_008412</name>
</gene>
<feature type="transmembrane region" description="Helical" evidence="6">
    <location>
        <begin position="184"/>
        <end position="207"/>
    </location>
</feature>